<proteinExistence type="predicted"/>
<dbReference type="GO" id="GO:0000706">
    <property type="term" value="P:meiotic DNA double-strand break processing"/>
    <property type="evidence" value="ECO:0007669"/>
    <property type="project" value="TreeGrafter"/>
</dbReference>
<dbReference type="InterPro" id="IPR036078">
    <property type="entry name" value="Spo11/TopoVI_A_sf"/>
</dbReference>
<protein>
    <submittedName>
        <fullName evidence="2">Meiotic recombination protein SPO11-2</fullName>
    </submittedName>
</protein>
<dbReference type="GO" id="GO:0003918">
    <property type="term" value="F:DNA topoisomerase type II (double strand cut, ATP-hydrolyzing) activity"/>
    <property type="evidence" value="ECO:0007669"/>
    <property type="project" value="InterPro"/>
</dbReference>
<dbReference type="CDD" id="cd00223">
    <property type="entry name" value="TOPRIM_TopoIIB_SPO"/>
    <property type="match status" value="1"/>
</dbReference>
<accession>A0AAE9WLC0</accession>
<dbReference type="GO" id="GO:0007131">
    <property type="term" value="P:reciprocal meiotic recombination"/>
    <property type="evidence" value="ECO:0007669"/>
    <property type="project" value="TreeGrafter"/>
</dbReference>
<dbReference type="InterPro" id="IPR034136">
    <property type="entry name" value="TOPRIM_Topo6A/Spo11"/>
</dbReference>
<gene>
    <name evidence="2" type="ORF">Py17XNL_000504483</name>
</gene>
<dbReference type="PANTHER" id="PTHR10848:SF0">
    <property type="entry name" value="MEIOTIC RECOMBINATION PROTEIN SPO11"/>
    <property type="match status" value="1"/>
</dbReference>
<dbReference type="GO" id="GO:0003677">
    <property type="term" value="F:DNA binding"/>
    <property type="evidence" value="ECO:0007669"/>
    <property type="project" value="InterPro"/>
</dbReference>
<dbReference type="Pfam" id="PF21180">
    <property type="entry name" value="TOP6A-Spo11_Toprim"/>
    <property type="match status" value="1"/>
</dbReference>
<reference evidence="2" key="1">
    <citation type="submission" date="2023-01" db="EMBL/GenBank/DDBJ databases">
        <title>Long-Read Genome Assembly and Gene Model Annotations for the Rodent Malaria Parasite Plasmodium yoelii 17XNL.</title>
        <authorList>
            <person name="Mitchell G.J."/>
            <person name="Sebastian A."/>
            <person name="Albert I."/>
            <person name="Lindner S.E."/>
        </authorList>
    </citation>
    <scope>NUCLEOTIDE SEQUENCE</scope>
    <source>
        <strain evidence="2">17XNL clone 1.1</strain>
    </source>
</reference>
<dbReference type="PANTHER" id="PTHR10848">
    <property type="entry name" value="MEIOTIC RECOMBINATION PROTEIN SPO11"/>
    <property type="match status" value="1"/>
</dbReference>
<dbReference type="GO" id="GO:0042138">
    <property type="term" value="P:meiotic DNA double-strand break formation"/>
    <property type="evidence" value="ECO:0007669"/>
    <property type="project" value="TreeGrafter"/>
</dbReference>
<organism evidence="2 3">
    <name type="scientific">Plasmodium yoelii yoelii</name>
    <dbReference type="NCBI Taxonomy" id="73239"/>
    <lineage>
        <taxon>Eukaryota</taxon>
        <taxon>Sar</taxon>
        <taxon>Alveolata</taxon>
        <taxon>Apicomplexa</taxon>
        <taxon>Aconoidasida</taxon>
        <taxon>Haemosporida</taxon>
        <taxon>Plasmodiidae</taxon>
        <taxon>Plasmodium</taxon>
        <taxon>Plasmodium (Vinckeia)</taxon>
    </lineage>
</organism>
<dbReference type="AlphaFoldDB" id="A0AAE9WLC0"/>
<dbReference type="Gene3D" id="3.40.1360.10">
    <property type="match status" value="1"/>
</dbReference>
<name>A0AAE9WLC0_PLAYO</name>
<dbReference type="PRINTS" id="PR01550">
    <property type="entry name" value="TOP6AFAMILY"/>
</dbReference>
<feature type="domain" description="Topoisomerase 6 subunit A/Spo11 TOPRIM" evidence="1">
    <location>
        <begin position="32"/>
        <end position="198"/>
    </location>
</feature>
<sequence>MLNYLYFLLTEYGLMINDNLLNVDKVESLAHYILVVEKYSLYQKLCEKKIWNILPLILITGKGFPDYATRKIIYELISLFHFECVYVGDYDPYGIRIYLSYKEGCKNNQNFVYACKDMKWVGMCFNDINFFPKESLLSLSMKEKHVIENLLNDKKLYYSSKLRTEISEMNEKNIKFEIEAFEYVGMEFFVKNYLIKKILRKQWLE</sequence>
<dbReference type="InterPro" id="IPR002815">
    <property type="entry name" value="Spo11/TopoVI_A"/>
</dbReference>
<dbReference type="Proteomes" id="UP001054126">
    <property type="component" value="Chromosome 5"/>
</dbReference>
<evidence type="ECO:0000313" key="2">
    <source>
        <dbReference type="EMBL" id="WBY55646.1"/>
    </source>
</evidence>
<dbReference type="SUPFAM" id="SSF56726">
    <property type="entry name" value="DNA topoisomerase IV, alpha subunit"/>
    <property type="match status" value="1"/>
</dbReference>
<dbReference type="EMBL" id="CP115529">
    <property type="protein sequence ID" value="WBY55646.1"/>
    <property type="molecule type" value="Genomic_DNA"/>
</dbReference>
<evidence type="ECO:0000259" key="1">
    <source>
        <dbReference type="Pfam" id="PF21180"/>
    </source>
</evidence>
<dbReference type="GO" id="GO:0000228">
    <property type="term" value="C:nuclear chromosome"/>
    <property type="evidence" value="ECO:0007669"/>
    <property type="project" value="TreeGrafter"/>
</dbReference>
<evidence type="ECO:0000313" key="3">
    <source>
        <dbReference type="Proteomes" id="UP001054126"/>
    </source>
</evidence>